<feature type="site" description="Interaction with substrate tRNA" evidence="10">
    <location>
        <position position="117"/>
    </location>
</feature>
<dbReference type="GO" id="GO:0052381">
    <property type="term" value="F:tRNA dimethylallyltransferase activity"/>
    <property type="evidence" value="ECO:0007669"/>
    <property type="project" value="UniProtKB-UniRule"/>
</dbReference>
<gene>
    <name evidence="10" type="primary">miaA</name>
    <name evidence="14" type="ORF">COU32_01645</name>
</gene>
<comment type="catalytic activity">
    <reaction evidence="9 10 11">
        <text>adenosine(37) in tRNA + dimethylallyl diphosphate = N(6)-dimethylallyladenosine(37) in tRNA + diphosphate</text>
        <dbReference type="Rhea" id="RHEA:26482"/>
        <dbReference type="Rhea" id="RHEA-COMP:10162"/>
        <dbReference type="Rhea" id="RHEA-COMP:10375"/>
        <dbReference type="ChEBI" id="CHEBI:33019"/>
        <dbReference type="ChEBI" id="CHEBI:57623"/>
        <dbReference type="ChEBI" id="CHEBI:74411"/>
        <dbReference type="ChEBI" id="CHEBI:74415"/>
        <dbReference type="EC" id="2.5.1.75"/>
    </reaction>
</comment>
<comment type="function">
    <text evidence="2 10 12">Catalyzes the transfer of a dimethylallyl group onto the adenine at position 37 in tRNAs that read codons beginning with uridine, leading to the formation of N6-(dimethylallyl)adenosine (i(6)A).</text>
</comment>
<dbReference type="Gene3D" id="3.40.50.300">
    <property type="entry name" value="P-loop containing nucleotide triphosphate hydrolases"/>
    <property type="match status" value="1"/>
</dbReference>
<dbReference type="InterPro" id="IPR027417">
    <property type="entry name" value="P-loop_NTPase"/>
</dbReference>
<evidence type="ECO:0000256" key="3">
    <source>
        <dbReference type="ARBA" id="ARBA00005842"/>
    </source>
</evidence>
<evidence type="ECO:0000256" key="10">
    <source>
        <dbReference type="HAMAP-Rule" id="MF_00185"/>
    </source>
</evidence>
<dbReference type="Pfam" id="PF01715">
    <property type="entry name" value="IPPT"/>
    <property type="match status" value="1"/>
</dbReference>
<sequence length="313" mass="36187">MDTEHKKLPKLIVILGPTAAGKTSWGLSLAKKYNGEIISADSRQIYKKMDIGTAKPKGEWKRNGLRRSYMIDDIAHHIIDIVDPGKRFNVAEFRDKAVKYVKLIRKGGRVPFVIGGTGLYISSLVDNLHIPRIGPNKKLRQSLEEKSMEELHALFERMDPEGAKTIDKYNKRRLLRALEVCILSGEPFSIQKKKGEPLFNVLQIGITVPREELYARIDTRVDDMIKQGLVKEVEQLLKQKYSWQLPSMSGVGYKQFRGYFEEGTTIDACIALLKRDTRRFARRQLTWFRRDDRIQWCSTFEEAETLVINFLRE</sequence>
<dbReference type="EMBL" id="PFBY01000021">
    <property type="protein sequence ID" value="PIR76509.1"/>
    <property type="molecule type" value="Genomic_DNA"/>
</dbReference>
<feature type="binding site" evidence="10">
    <location>
        <begin position="18"/>
        <end position="23"/>
    </location>
    <ligand>
        <name>substrate</name>
    </ligand>
</feature>
<evidence type="ECO:0000256" key="7">
    <source>
        <dbReference type="ARBA" id="ARBA00022840"/>
    </source>
</evidence>
<evidence type="ECO:0000256" key="5">
    <source>
        <dbReference type="ARBA" id="ARBA00022694"/>
    </source>
</evidence>
<dbReference type="AlphaFoldDB" id="A0A2H0TWG9"/>
<comment type="subunit">
    <text evidence="10">Monomer.</text>
</comment>
<evidence type="ECO:0000256" key="2">
    <source>
        <dbReference type="ARBA" id="ARBA00003213"/>
    </source>
</evidence>
<dbReference type="InterPro" id="IPR018022">
    <property type="entry name" value="IPT"/>
</dbReference>
<proteinExistence type="inferred from homology"/>
<keyword evidence="7 10" id="KW-0067">ATP-binding</keyword>
<evidence type="ECO:0000313" key="15">
    <source>
        <dbReference type="Proteomes" id="UP000231530"/>
    </source>
</evidence>
<evidence type="ECO:0000256" key="1">
    <source>
        <dbReference type="ARBA" id="ARBA00001946"/>
    </source>
</evidence>
<feature type="region of interest" description="Interaction with substrate tRNA" evidence="10">
    <location>
        <begin position="41"/>
        <end position="44"/>
    </location>
</feature>
<dbReference type="EC" id="2.5.1.75" evidence="10"/>
<evidence type="ECO:0000256" key="13">
    <source>
        <dbReference type="RuleBase" id="RU003785"/>
    </source>
</evidence>
<dbReference type="PANTHER" id="PTHR11088">
    <property type="entry name" value="TRNA DIMETHYLALLYLTRANSFERASE"/>
    <property type="match status" value="1"/>
</dbReference>
<comment type="similarity">
    <text evidence="3 10 13">Belongs to the IPP transferase family.</text>
</comment>
<dbReference type="SUPFAM" id="SSF52540">
    <property type="entry name" value="P-loop containing nucleoside triphosphate hydrolases"/>
    <property type="match status" value="2"/>
</dbReference>
<dbReference type="InterPro" id="IPR039657">
    <property type="entry name" value="Dimethylallyltransferase"/>
</dbReference>
<dbReference type="PANTHER" id="PTHR11088:SF60">
    <property type="entry name" value="TRNA DIMETHYLALLYLTRANSFERASE"/>
    <property type="match status" value="1"/>
</dbReference>
<evidence type="ECO:0000256" key="12">
    <source>
        <dbReference type="RuleBase" id="RU003784"/>
    </source>
</evidence>
<keyword evidence="5 10" id="KW-0819">tRNA processing</keyword>
<dbReference type="Proteomes" id="UP000231530">
    <property type="component" value="Unassembled WGS sequence"/>
</dbReference>
<dbReference type="Gene3D" id="1.10.20.140">
    <property type="match status" value="1"/>
</dbReference>
<comment type="caution">
    <text evidence="14">The sequence shown here is derived from an EMBL/GenBank/DDBJ whole genome shotgun (WGS) entry which is preliminary data.</text>
</comment>
<evidence type="ECO:0000256" key="8">
    <source>
        <dbReference type="ARBA" id="ARBA00022842"/>
    </source>
</evidence>
<dbReference type="GO" id="GO:0006400">
    <property type="term" value="P:tRNA modification"/>
    <property type="evidence" value="ECO:0007669"/>
    <property type="project" value="TreeGrafter"/>
</dbReference>
<name>A0A2H0TWG9_9BACT</name>
<feature type="binding site" evidence="10">
    <location>
        <begin position="16"/>
        <end position="23"/>
    </location>
    <ligand>
        <name>ATP</name>
        <dbReference type="ChEBI" id="CHEBI:30616"/>
    </ligand>
</feature>
<reference evidence="15" key="1">
    <citation type="submission" date="2017-09" db="EMBL/GenBank/DDBJ databases">
        <title>Depth-based differentiation of microbial function through sediment-hosted aquifers and enrichment of novel symbionts in the deep terrestrial subsurface.</title>
        <authorList>
            <person name="Probst A.J."/>
            <person name="Ladd B."/>
            <person name="Jarett J.K."/>
            <person name="Geller-Mcgrath D.E."/>
            <person name="Sieber C.M.K."/>
            <person name="Emerson J.B."/>
            <person name="Anantharaman K."/>
            <person name="Thomas B.C."/>
            <person name="Malmstrom R."/>
            <person name="Stieglmeier M."/>
            <person name="Klingl A."/>
            <person name="Woyke T."/>
            <person name="Ryan C.M."/>
            <person name="Banfield J.F."/>
        </authorList>
    </citation>
    <scope>NUCLEOTIDE SEQUENCE [LARGE SCALE GENOMIC DNA]</scope>
</reference>
<keyword evidence="8 10" id="KW-0460">Magnesium</keyword>
<keyword evidence="4 10" id="KW-0808">Transferase</keyword>
<evidence type="ECO:0000256" key="11">
    <source>
        <dbReference type="RuleBase" id="RU003783"/>
    </source>
</evidence>
<dbReference type="GO" id="GO:0005524">
    <property type="term" value="F:ATP binding"/>
    <property type="evidence" value="ECO:0007669"/>
    <property type="project" value="UniProtKB-UniRule"/>
</dbReference>
<feature type="site" description="Interaction with substrate tRNA" evidence="10">
    <location>
        <position position="140"/>
    </location>
</feature>
<comment type="caution">
    <text evidence="10">Lacks conserved residue(s) required for the propagation of feature annotation.</text>
</comment>
<protein>
    <recommendedName>
        <fullName evidence="10">tRNA dimethylallyltransferase</fullName>
        <ecNumber evidence="10">2.5.1.75</ecNumber>
    </recommendedName>
    <alternativeName>
        <fullName evidence="10">Dimethylallyl diphosphate:tRNA dimethylallyltransferase</fullName>
        <shortName evidence="10">DMAPP:tRNA dimethylallyltransferase</shortName>
        <shortName evidence="10">DMATase</shortName>
    </alternativeName>
    <alternativeName>
        <fullName evidence="10">Isopentenyl-diphosphate:tRNA isopentenyltransferase</fullName>
        <shortName evidence="10">IPP transferase</shortName>
        <shortName evidence="10">IPPT</shortName>
        <shortName evidence="10">IPTase</shortName>
    </alternativeName>
</protein>
<accession>A0A2H0TWG9</accession>
<comment type="cofactor">
    <cofactor evidence="1 10">
        <name>Mg(2+)</name>
        <dbReference type="ChEBI" id="CHEBI:18420"/>
    </cofactor>
</comment>
<dbReference type="NCBIfam" id="TIGR00174">
    <property type="entry name" value="miaA"/>
    <property type="match status" value="1"/>
</dbReference>
<organism evidence="14 15">
    <name type="scientific">Candidatus Magasanikbacteria bacterium CG10_big_fil_rev_8_21_14_0_10_42_10</name>
    <dbReference type="NCBI Taxonomy" id="1974649"/>
    <lineage>
        <taxon>Bacteria</taxon>
        <taxon>Candidatus Magasanikiibacteriota</taxon>
    </lineage>
</organism>
<dbReference type="HAMAP" id="MF_00185">
    <property type="entry name" value="IPP_trans"/>
    <property type="match status" value="1"/>
</dbReference>
<evidence type="ECO:0000256" key="4">
    <source>
        <dbReference type="ARBA" id="ARBA00022679"/>
    </source>
</evidence>
<keyword evidence="6 10" id="KW-0547">Nucleotide-binding</keyword>
<evidence type="ECO:0000256" key="9">
    <source>
        <dbReference type="ARBA" id="ARBA00049563"/>
    </source>
</evidence>
<evidence type="ECO:0000256" key="6">
    <source>
        <dbReference type="ARBA" id="ARBA00022741"/>
    </source>
</evidence>
<evidence type="ECO:0000313" key="14">
    <source>
        <dbReference type="EMBL" id="PIR76509.1"/>
    </source>
</evidence>